<evidence type="ECO:0000313" key="3">
    <source>
        <dbReference type="EMBL" id="KNZ45852.1"/>
    </source>
</evidence>
<evidence type="ECO:0000256" key="2">
    <source>
        <dbReference type="SAM" id="SignalP"/>
    </source>
</evidence>
<evidence type="ECO:0000256" key="1">
    <source>
        <dbReference type="SAM" id="Phobius"/>
    </source>
</evidence>
<dbReference type="VEuPathDB" id="FungiDB:VP01_773g3"/>
<evidence type="ECO:0000313" key="4">
    <source>
        <dbReference type="Proteomes" id="UP000037035"/>
    </source>
</evidence>
<proteinExistence type="predicted"/>
<dbReference type="AlphaFoldDB" id="A0A0L6UC98"/>
<reference evidence="3 4" key="1">
    <citation type="submission" date="2015-08" db="EMBL/GenBank/DDBJ databases">
        <title>Next Generation Sequencing and Analysis of the Genome of Puccinia sorghi L Schw, the Causal Agent of Maize Common Rust.</title>
        <authorList>
            <person name="Rochi L."/>
            <person name="Burguener G."/>
            <person name="Darino M."/>
            <person name="Turjanski A."/>
            <person name="Kreff E."/>
            <person name="Dieguez M.J."/>
            <person name="Sacco F."/>
        </authorList>
    </citation>
    <scope>NUCLEOTIDE SEQUENCE [LARGE SCALE GENOMIC DNA]</scope>
    <source>
        <strain evidence="3 4">RO10H11247</strain>
    </source>
</reference>
<dbReference type="Proteomes" id="UP000037035">
    <property type="component" value="Unassembled WGS sequence"/>
</dbReference>
<gene>
    <name evidence="3" type="ORF">VP01_773g3</name>
</gene>
<protein>
    <submittedName>
        <fullName evidence="3">Putative signal peptide protein</fullName>
    </submittedName>
</protein>
<feature type="transmembrane region" description="Helical" evidence="1">
    <location>
        <begin position="62"/>
        <end position="83"/>
    </location>
</feature>
<keyword evidence="1" id="KW-0472">Membrane</keyword>
<feature type="chain" id="PRO_5005567771" evidence="2">
    <location>
        <begin position="22"/>
        <end position="358"/>
    </location>
</feature>
<feature type="signal peptide" evidence="2">
    <location>
        <begin position="1"/>
        <end position="21"/>
    </location>
</feature>
<name>A0A0L6UC98_9BASI</name>
<keyword evidence="1" id="KW-1133">Transmembrane helix</keyword>
<keyword evidence="4" id="KW-1185">Reference proteome</keyword>
<accession>A0A0L6UC98</accession>
<keyword evidence="2" id="KW-0732">Signal</keyword>
<sequence>MLVYLFCYVSLSLGSSQLTEAHYNSTINLMYCPSQADHKENEIIHAQGLIFCLEMIITHISYGHHFMTLMLFFYILIILRIWIKALLVSLRQFLISNLALEQPGGEIHDITAVGKLKKKKKTLVWSMEGQPNILCKPILFFSSLENEPLLLPLSPKPVLKFSKATVNPSAGNWNLFTMIYGLQNHNMLYIIKLNSPHGYSSIHCDCIIAKGFSSLGGGFEMLSTGHQDKFQKELPNLCTTCNQHTTGISLVYDQVKRKHLNTTLITEASWDLLHVNCWQLSKLFFGVIYLKIMLHSTVSYPHQKKEIKSNYKNWPFCMNCFCHEVWVAPLNPTTNRKYFLSKVRTRGRGGILIDYYEI</sequence>
<keyword evidence="1" id="KW-0812">Transmembrane</keyword>
<comment type="caution">
    <text evidence="3">The sequence shown here is derived from an EMBL/GenBank/DDBJ whole genome shotgun (WGS) entry which is preliminary data.</text>
</comment>
<dbReference type="EMBL" id="LAVV01013205">
    <property type="protein sequence ID" value="KNZ45852.1"/>
    <property type="molecule type" value="Genomic_DNA"/>
</dbReference>
<organism evidence="3 4">
    <name type="scientific">Puccinia sorghi</name>
    <dbReference type="NCBI Taxonomy" id="27349"/>
    <lineage>
        <taxon>Eukaryota</taxon>
        <taxon>Fungi</taxon>
        <taxon>Dikarya</taxon>
        <taxon>Basidiomycota</taxon>
        <taxon>Pucciniomycotina</taxon>
        <taxon>Pucciniomycetes</taxon>
        <taxon>Pucciniales</taxon>
        <taxon>Pucciniaceae</taxon>
        <taxon>Puccinia</taxon>
    </lineage>
</organism>